<feature type="domain" description="Beta-ketoacyl-[acyl-carrier-protein] synthase III N-terminal" evidence="1">
    <location>
        <begin position="120"/>
        <end position="189"/>
    </location>
</feature>
<name>A0A3N0UAF9_9GAMM</name>
<dbReference type="Pfam" id="PF08545">
    <property type="entry name" value="ACP_syn_III"/>
    <property type="match status" value="1"/>
</dbReference>
<dbReference type="AlphaFoldDB" id="A0A3N0UAF9"/>
<proteinExistence type="predicted"/>
<accession>A0A3N0UAF9</accession>
<protein>
    <submittedName>
        <fullName evidence="2">3-oxoacyl-ACP synthase</fullName>
    </submittedName>
</protein>
<dbReference type="OrthoDB" id="2636646at2"/>
<comment type="caution">
    <text evidence="2">The sequence shown here is derived from an EMBL/GenBank/DDBJ whole genome shotgun (WGS) entry which is preliminary data.</text>
</comment>
<dbReference type="Proteomes" id="UP000274511">
    <property type="component" value="Unassembled WGS sequence"/>
</dbReference>
<evidence type="ECO:0000313" key="2">
    <source>
        <dbReference type="EMBL" id="ROH77513.1"/>
    </source>
</evidence>
<dbReference type="EMBL" id="RJUJ01000015">
    <property type="protein sequence ID" value="ROH77513.1"/>
    <property type="molecule type" value="Genomic_DNA"/>
</dbReference>
<sequence>MAGDSRVQAKMIAPQYMLGEESLSYDQIPGWHQRATAFSMPDLPAVWGWGKVRTTTSSFIQLAVESARKTLTSSAQPVDTVIFCSTSLPAETNEQTRLLCAFADALDLNQADIIGVTLGRCTNLLKGVRIAQARIACGQSKEILLVASDCMADPKQRLENFALFSDGAASCVITSSDDTRPGFHILASAEKQDLTTIARGLSSALSIAVNQQLFAETQILISDVSRIFHTNVYLPLCNLNERQAGYGAEQLFTDNIVRMGHCFSADPLINLIDADVSGLLPDRGIFQLAASIPGARASVLLQRRKAK</sequence>
<reference evidence="2 3" key="1">
    <citation type="submission" date="2018-10" db="EMBL/GenBank/DDBJ databases">
        <title>New species genome.</title>
        <authorList>
            <person name="Li Y."/>
        </authorList>
    </citation>
    <scope>NUCLEOTIDE SEQUENCE [LARGE SCALE GENOMIC DNA]</scope>
    <source>
        <strain evidence="2 3">L6_4B</strain>
    </source>
</reference>
<dbReference type="InterPro" id="IPR013751">
    <property type="entry name" value="ACP_syn_III_N"/>
</dbReference>
<dbReference type="InterPro" id="IPR016039">
    <property type="entry name" value="Thiolase-like"/>
</dbReference>
<dbReference type="GeneID" id="61121139"/>
<evidence type="ECO:0000313" key="3">
    <source>
        <dbReference type="Proteomes" id="UP000274511"/>
    </source>
</evidence>
<gene>
    <name evidence="2" type="ORF">EC392_14065</name>
</gene>
<dbReference type="Gene3D" id="3.40.47.10">
    <property type="match status" value="1"/>
</dbReference>
<dbReference type="SUPFAM" id="SSF53901">
    <property type="entry name" value="Thiolase-like"/>
    <property type="match status" value="1"/>
</dbReference>
<dbReference type="GO" id="GO:0006633">
    <property type="term" value="P:fatty acid biosynthetic process"/>
    <property type="evidence" value="ECO:0007669"/>
    <property type="project" value="InterPro"/>
</dbReference>
<organism evidence="2 3">
    <name type="scientific">Lonsdalea populi</name>
    <dbReference type="NCBI Taxonomy" id="1172565"/>
    <lineage>
        <taxon>Bacteria</taxon>
        <taxon>Pseudomonadati</taxon>
        <taxon>Pseudomonadota</taxon>
        <taxon>Gammaproteobacteria</taxon>
        <taxon>Enterobacterales</taxon>
        <taxon>Pectobacteriaceae</taxon>
        <taxon>Lonsdalea</taxon>
    </lineage>
</organism>
<dbReference type="STRING" id="1172565.AU508_13515"/>
<dbReference type="GO" id="GO:0004315">
    <property type="term" value="F:3-oxoacyl-[acyl-carrier-protein] synthase activity"/>
    <property type="evidence" value="ECO:0007669"/>
    <property type="project" value="InterPro"/>
</dbReference>
<evidence type="ECO:0000259" key="1">
    <source>
        <dbReference type="Pfam" id="PF08545"/>
    </source>
</evidence>
<dbReference type="RefSeq" id="WP_085688345.1">
    <property type="nucleotide sequence ID" value="NZ_CP065534.1"/>
</dbReference>